<sequence>MTTASRALGAPRVVNIEDLRSLAQSRLPKVVFDYLDGGAEGEATLQENRRAFHSVTFRPRQAVAVSSCDLRTPVLGIDLAMPVLLAPVGYSRLMHPGGEVAAAQAAGEAGTVYTLSTISGHRLEDVKAASAGPVWYQLYLVGGREAAEAAIARARAAGFSALVVTVDTPVAGMRERDLRNGTNALLGGSLMAKIPFLPQLLAHPAWLTKFLLDGGVPRLPNVVIPGRGPMPLTDARSALARAALTWDDLRWIRGIWPGATIIKGVLTGDDARRAIDAGAAAVVVSNHGGRQLDSVAASLQALPEVVTAVNGQVEVLMDGGIRRGGDVIKAICLGARAVLVGRAYAYGLAAAGEAGVARALAILRDDLERTLRLLGCASISALDRSYVDSSRLTSSSTAFTRDDLGH</sequence>
<dbReference type="AlphaFoldDB" id="A0A537LI96"/>
<dbReference type="PIRSF" id="PIRSF000138">
    <property type="entry name" value="Al-hdrx_acd_dh"/>
    <property type="match status" value="1"/>
</dbReference>
<comment type="similarity">
    <text evidence="5">Belongs to the FMN-dependent alpha-hydroxy acid dehydrogenase family.</text>
</comment>
<feature type="binding site" evidence="7">
    <location>
        <position position="174"/>
    </location>
    <ligand>
        <name>glyoxylate</name>
        <dbReference type="ChEBI" id="CHEBI:36655"/>
    </ligand>
</feature>
<dbReference type="InterPro" id="IPR012133">
    <property type="entry name" value="Alpha-hydoxy_acid_DH_FMN"/>
</dbReference>
<evidence type="ECO:0000256" key="7">
    <source>
        <dbReference type="PIRSR" id="PIRSR000138-2"/>
    </source>
</evidence>
<feature type="domain" description="FMN hydroxy acid dehydrogenase" evidence="8">
    <location>
        <begin position="8"/>
        <end position="392"/>
    </location>
</feature>
<comment type="cofactor">
    <cofactor evidence="1">
        <name>FMN</name>
        <dbReference type="ChEBI" id="CHEBI:58210"/>
    </cofactor>
</comment>
<feature type="binding site" evidence="7">
    <location>
        <position position="116"/>
    </location>
    <ligand>
        <name>FMN</name>
        <dbReference type="ChEBI" id="CHEBI:58210"/>
    </ligand>
</feature>
<dbReference type="Gene3D" id="3.20.20.70">
    <property type="entry name" value="Aldolase class I"/>
    <property type="match status" value="1"/>
</dbReference>
<keyword evidence="4" id="KW-0560">Oxidoreductase</keyword>
<keyword evidence="2 7" id="KW-0285">Flavoprotein</keyword>
<feature type="binding site" evidence="7">
    <location>
        <position position="290"/>
    </location>
    <ligand>
        <name>glyoxylate</name>
        <dbReference type="ChEBI" id="CHEBI:36655"/>
    </ligand>
</feature>
<reference evidence="9 10" key="1">
    <citation type="journal article" date="2019" name="Nat. Microbiol.">
        <title>Mediterranean grassland soil C-N compound turnover is dependent on rainfall and depth, and is mediated by genomically divergent microorganisms.</title>
        <authorList>
            <person name="Diamond S."/>
            <person name="Andeer P.F."/>
            <person name="Li Z."/>
            <person name="Crits-Christoph A."/>
            <person name="Burstein D."/>
            <person name="Anantharaman K."/>
            <person name="Lane K.R."/>
            <person name="Thomas B.C."/>
            <person name="Pan C."/>
            <person name="Northen T.R."/>
            <person name="Banfield J.F."/>
        </authorList>
    </citation>
    <scope>NUCLEOTIDE SEQUENCE [LARGE SCALE GENOMIC DNA]</scope>
    <source>
        <strain evidence="9">NP_2</strain>
    </source>
</reference>
<dbReference type="FunFam" id="3.20.20.70:FF:000029">
    <property type="entry name" value="L-lactate dehydrogenase"/>
    <property type="match status" value="1"/>
</dbReference>
<feature type="binding site" evidence="7">
    <location>
        <position position="285"/>
    </location>
    <ligand>
        <name>FMN</name>
        <dbReference type="ChEBI" id="CHEBI:58210"/>
    </ligand>
</feature>
<evidence type="ECO:0000256" key="3">
    <source>
        <dbReference type="ARBA" id="ARBA00022643"/>
    </source>
</evidence>
<accession>A0A537LI96</accession>
<dbReference type="InterPro" id="IPR008259">
    <property type="entry name" value="FMN_hydac_DH_AS"/>
</dbReference>
<dbReference type="InterPro" id="IPR013785">
    <property type="entry name" value="Aldolase_TIM"/>
</dbReference>
<dbReference type="PROSITE" id="PS51349">
    <property type="entry name" value="FMN_HYDROXY_ACID_DH_2"/>
    <property type="match status" value="1"/>
</dbReference>
<feature type="binding site" evidence="7">
    <location>
        <begin position="318"/>
        <end position="322"/>
    </location>
    <ligand>
        <name>FMN</name>
        <dbReference type="ChEBI" id="CHEBI:58210"/>
    </ligand>
</feature>
<dbReference type="PROSITE" id="PS00557">
    <property type="entry name" value="FMN_HYDROXY_ACID_DH_1"/>
    <property type="match status" value="1"/>
</dbReference>
<evidence type="ECO:0000313" key="10">
    <source>
        <dbReference type="Proteomes" id="UP000318661"/>
    </source>
</evidence>
<feature type="binding site" evidence="7">
    <location>
        <position position="287"/>
    </location>
    <ligand>
        <name>glyoxylate</name>
        <dbReference type="ChEBI" id="CHEBI:36655"/>
    </ligand>
</feature>
<keyword evidence="3 7" id="KW-0288">FMN</keyword>
<dbReference type="PANTHER" id="PTHR10578:SF107">
    <property type="entry name" value="2-HYDROXYACID OXIDASE 1"/>
    <property type="match status" value="1"/>
</dbReference>
<feature type="binding site" evidence="7">
    <location>
        <position position="165"/>
    </location>
    <ligand>
        <name>FMN</name>
        <dbReference type="ChEBI" id="CHEBI:58210"/>
    </ligand>
</feature>
<feature type="binding site" evidence="7">
    <location>
        <begin position="341"/>
        <end position="342"/>
    </location>
    <ligand>
        <name>FMN</name>
        <dbReference type="ChEBI" id="CHEBI:58210"/>
    </ligand>
</feature>
<evidence type="ECO:0000256" key="4">
    <source>
        <dbReference type="ARBA" id="ARBA00023002"/>
    </source>
</evidence>
<dbReference type="GO" id="GO:0010181">
    <property type="term" value="F:FMN binding"/>
    <property type="evidence" value="ECO:0007669"/>
    <property type="project" value="InterPro"/>
</dbReference>
<dbReference type="CDD" id="cd02809">
    <property type="entry name" value="alpha_hydroxyacid_oxid_FMN"/>
    <property type="match status" value="1"/>
</dbReference>
<dbReference type="SUPFAM" id="SSF51395">
    <property type="entry name" value="FMN-linked oxidoreductases"/>
    <property type="match status" value="1"/>
</dbReference>
<feature type="binding site" evidence="7">
    <location>
        <position position="139"/>
    </location>
    <ligand>
        <name>glyoxylate</name>
        <dbReference type="ChEBI" id="CHEBI:36655"/>
    </ligand>
</feature>
<organism evidence="9 10">
    <name type="scientific">Candidatus Segetimicrobium genomatis</name>
    <dbReference type="NCBI Taxonomy" id="2569760"/>
    <lineage>
        <taxon>Bacteria</taxon>
        <taxon>Bacillati</taxon>
        <taxon>Candidatus Sysuimicrobiota</taxon>
        <taxon>Candidatus Sysuimicrobiia</taxon>
        <taxon>Candidatus Sysuimicrobiales</taxon>
        <taxon>Candidatus Segetimicrobiaceae</taxon>
        <taxon>Candidatus Segetimicrobium</taxon>
    </lineage>
</organism>
<dbReference type="InterPro" id="IPR037396">
    <property type="entry name" value="FMN_HAD"/>
</dbReference>
<evidence type="ECO:0000259" key="8">
    <source>
        <dbReference type="PROSITE" id="PS51349"/>
    </source>
</evidence>
<protein>
    <submittedName>
        <fullName evidence="9">Alpha-hydroxy-acid oxidizing protein</fullName>
    </submittedName>
</protein>
<evidence type="ECO:0000256" key="1">
    <source>
        <dbReference type="ARBA" id="ARBA00001917"/>
    </source>
</evidence>
<dbReference type="Pfam" id="PF01070">
    <property type="entry name" value="FMN_dh"/>
    <property type="match status" value="1"/>
</dbReference>
<evidence type="ECO:0000256" key="5">
    <source>
        <dbReference type="ARBA" id="ARBA00024042"/>
    </source>
</evidence>
<feature type="binding site" evidence="7">
    <location>
        <position position="263"/>
    </location>
    <ligand>
        <name>glyoxylate</name>
        <dbReference type="ChEBI" id="CHEBI:36655"/>
    </ligand>
</feature>
<dbReference type="EMBL" id="VBAJ01000156">
    <property type="protein sequence ID" value="TMJ07702.1"/>
    <property type="molecule type" value="Genomic_DNA"/>
</dbReference>
<feature type="active site" description="Proton acceptor" evidence="6">
    <location>
        <position position="287"/>
    </location>
</feature>
<evidence type="ECO:0000256" key="6">
    <source>
        <dbReference type="PIRSR" id="PIRSR000138-1"/>
    </source>
</evidence>
<dbReference type="PANTHER" id="PTHR10578">
    <property type="entry name" value="S -2-HYDROXY-ACID OXIDASE-RELATED"/>
    <property type="match status" value="1"/>
</dbReference>
<evidence type="ECO:0000313" key="9">
    <source>
        <dbReference type="EMBL" id="TMJ07702.1"/>
    </source>
</evidence>
<feature type="binding site" evidence="7">
    <location>
        <begin position="87"/>
        <end position="89"/>
    </location>
    <ligand>
        <name>FMN</name>
        <dbReference type="ChEBI" id="CHEBI:58210"/>
    </ligand>
</feature>
<dbReference type="InterPro" id="IPR000262">
    <property type="entry name" value="FMN-dep_DH"/>
</dbReference>
<feature type="binding site" evidence="7">
    <location>
        <position position="34"/>
    </location>
    <ligand>
        <name>glyoxylate</name>
        <dbReference type="ChEBI" id="CHEBI:36655"/>
    </ligand>
</feature>
<proteinExistence type="inferred from homology"/>
<evidence type="ECO:0000256" key="2">
    <source>
        <dbReference type="ARBA" id="ARBA00022630"/>
    </source>
</evidence>
<comment type="caution">
    <text evidence="9">The sequence shown here is derived from an EMBL/GenBank/DDBJ whole genome shotgun (WGS) entry which is preliminary data.</text>
</comment>
<feature type="binding site" evidence="7">
    <location>
        <position position="137"/>
    </location>
    <ligand>
        <name>FMN</name>
        <dbReference type="ChEBI" id="CHEBI:58210"/>
    </ligand>
</feature>
<name>A0A537LI96_9BACT</name>
<dbReference type="Proteomes" id="UP000318661">
    <property type="component" value="Unassembled WGS sequence"/>
</dbReference>
<dbReference type="GO" id="GO:0016614">
    <property type="term" value="F:oxidoreductase activity, acting on CH-OH group of donors"/>
    <property type="evidence" value="ECO:0007669"/>
    <property type="project" value="UniProtKB-ARBA"/>
</dbReference>
<gene>
    <name evidence="9" type="ORF">E6G99_05940</name>
</gene>